<feature type="transmembrane region" description="Helical" evidence="7">
    <location>
        <begin position="110"/>
        <end position="138"/>
    </location>
</feature>
<keyword evidence="3" id="KW-1003">Cell membrane</keyword>
<dbReference type="Pfam" id="PF04039">
    <property type="entry name" value="MnhB"/>
    <property type="match status" value="1"/>
</dbReference>
<keyword evidence="6 7" id="KW-0472">Membrane</keyword>
<feature type="transmembrane region" description="Helical" evidence="7">
    <location>
        <begin position="7"/>
        <end position="30"/>
    </location>
</feature>
<protein>
    <submittedName>
        <fullName evidence="9">Monovalent cation/H+ antiporter subunit B</fullName>
    </submittedName>
</protein>
<proteinExistence type="inferred from homology"/>
<evidence type="ECO:0000256" key="2">
    <source>
        <dbReference type="ARBA" id="ARBA00009425"/>
    </source>
</evidence>
<organism evidence="9 10">
    <name type="scientific">Virgibacillus pantothenticus</name>
    <dbReference type="NCBI Taxonomy" id="1473"/>
    <lineage>
        <taxon>Bacteria</taxon>
        <taxon>Bacillati</taxon>
        <taxon>Bacillota</taxon>
        <taxon>Bacilli</taxon>
        <taxon>Bacillales</taxon>
        <taxon>Bacillaceae</taxon>
        <taxon>Virgibacillus</taxon>
    </lineage>
</organism>
<comment type="similarity">
    <text evidence="2">Belongs to the CPA3 antiporters (TC 2.A.63) subunit B family.</text>
</comment>
<evidence type="ECO:0000256" key="3">
    <source>
        <dbReference type="ARBA" id="ARBA00022475"/>
    </source>
</evidence>
<evidence type="ECO:0000256" key="5">
    <source>
        <dbReference type="ARBA" id="ARBA00022989"/>
    </source>
</evidence>
<accession>A0A0L0QPW9</accession>
<dbReference type="Proteomes" id="UP000036780">
    <property type="component" value="Unassembled WGS sequence"/>
</dbReference>
<feature type="domain" description="Na+/H+ antiporter MnhB subunit-related protein" evidence="8">
    <location>
        <begin position="8"/>
        <end position="132"/>
    </location>
</feature>
<reference evidence="10" key="1">
    <citation type="submission" date="2015-07" db="EMBL/GenBank/DDBJ databases">
        <title>Fjat-10053 dsm26.</title>
        <authorList>
            <person name="Liu B."/>
            <person name="Wang J."/>
            <person name="Zhu Y."/>
            <person name="Liu G."/>
            <person name="Chen Q."/>
            <person name="Chen Z."/>
            <person name="Lan J."/>
            <person name="Che J."/>
            <person name="Ge C."/>
            <person name="Shi H."/>
            <person name="Pan Z."/>
            <person name="Liu X."/>
        </authorList>
    </citation>
    <scope>NUCLEOTIDE SEQUENCE [LARGE SCALE GENOMIC DNA]</scope>
    <source>
        <strain evidence="10">DSM 26</strain>
    </source>
</reference>
<evidence type="ECO:0000256" key="7">
    <source>
        <dbReference type="SAM" id="Phobius"/>
    </source>
</evidence>
<dbReference type="InterPro" id="IPR050622">
    <property type="entry name" value="CPA3_antiporter_subunitB"/>
</dbReference>
<keyword evidence="5 7" id="KW-1133">Transmembrane helix</keyword>
<keyword evidence="10" id="KW-1185">Reference proteome</keyword>
<keyword evidence="4 7" id="KW-0812">Transmembrane</keyword>
<dbReference type="OrthoDB" id="9798859at2"/>
<evidence type="ECO:0000256" key="4">
    <source>
        <dbReference type="ARBA" id="ARBA00022692"/>
    </source>
</evidence>
<evidence type="ECO:0000259" key="8">
    <source>
        <dbReference type="Pfam" id="PF04039"/>
    </source>
</evidence>
<dbReference type="RefSeq" id="WP_050352843.1">
    <property type="nucleotide sequence ID" value="NZ_BOSN01000001.1"/>
</dbReference>
<feature type="transmembrane region" description="Helical" evidence="7">
    <location>
        <begin position="69"/>
        <end position="90"/>
    </location>
</feature>
<dbReference type="PANTHER" id="PTHR33932:SF4">
    <property type="entry name" value="NA(+)_H(+) ANTIPORTER SUBUNIT B"/>
    <property type="match status" value="1"/>
</dbReference>
<gene>
    <name evidence="9" type="ORF">AFK71_17960</name>
</gene>
<evidence type="ECO:0000313" key="10">
    <source>
        <dbReference type="Proteomes" id="UP000036780"/>
    </source>
</evidence>
<dbReference type="PATRIC" id="fig|1473.5.peg.2318"/>
<feature type="transmembrane region" description="Helical" evidence="7">
    <location>
        <begin position="36"/>
        <end position="57"/>
    </location>
</feature>
<dbReference type="EMBL" id="LGTO01000007">
    <property type="protein sequence ID" value="KNE20273.1"/>
    <property type="molecule type" value="Genomic_DNA"/>
</dbReference>
<dbReference type="GO" id="GO:0005886">
    <property type="term" value="C:plasma membrane"/>
    <property type="evidence" value="ECO:0007669"/>
    <property type="project" value="UniProtKB-SubCell"/>
</dbReference>
<comment type="subcellular location">
    <subcellularLocation>
        <location evidence="1">Cell membrane</location>
        <topology evidence="1">Multi-pass membrane protein</topology>
    </subcellularLocation>
</comment>
<evidence type="ECO:0000313" key="9">
    <source>
        <dbReference type="EMBL" id="KNE20273.1"/>
    </source>
</evidence>
<evidence type="ECO:0000256" key="6">
    <source>
        <dbReference type="ARBA" id="ARBA00023136"/>
    </source>
</evidence>
<dbReference type="GeneID" id="66870588"/>
<name>A0A0L0QPW9_VIRPA</name>
<comment type="caution">
    <text evidence="9">The sequence shown here is derived from an EMBL/GenBank/DDBJ whole genome shotgun (WGS) entry which is preliminary data.</text>
</comment>
<sequence length="142" mass="15216">MYKTNDLILRTTASLIAFILLGFAVYLLLAGHNSPGGGFVGGLMTSGAILLMNMAYGLEVVRKVLPINFVNLIPIGLAVAIGTSVGSFLFQQPFLSQTYGYFKFPILGEIELATAMLFDLGVYLTVVGVMMTIILSIANDTE</sequence>
<dbReference type="InterPro" id="IPR007182">
    <property type="entry name" value="MnhB"/>
</dbReference>
<evidence type="ECO:0000256" key="1">
    <source>
        <dbReference type="ARBA" id="ARBA00004651"/>
    </source>
</evidence>
<dbReference type="PANTHER" id="PTHR33932">
    <property type="entry name" value="NA(+)/H(+) ANTIPORTER SUBUNIT B"/>
    <property type="match status" value="1"/>
</dbReference>
<dbReference type="AlphaFoldDB" id="A0A0L0QPW9"/>
<dbReference type="NCBIfam" id="NF009223">
    <property type="entry name" value="PRK12573.1"/>
    <property type="match status" value="1"/>
</dbReference>